<evidence type="ECO:0000256" key="3">
    <source>
        <dbReference type="ARBA" id="ARBA00022448"/>
    </source>
</evidence>
<accession>A0ABV6BER2</accession>
<comment type="subcellular location">
    <subcellularLocation>
        <location evidence="1 11">Cell outer membrane</location>
        <topology evidence="1 11">Multi-pass membrane protein</topology>
    </subcellularLocation>
</comment>
<dbReference type="NCBIfam" id="TIGR01786">
    <property type="entry name" value="TonB-hemlactrns"/>
    <property type="match status" value="1"/>
</dbReference>
<dbReference type="Gene3D" id="2.40.170.20">
    <property type="entry name" value="TonB-dependent receptor, beta-barrel domain"/>
    <property type="match status" value="1"/>
</dbReference>
<evidence type="ECO:0000256" key="10">
    <source>
        <dbReference type="ARBA" id="ARBA00023237"/>
    </source>
</evidence>
<evidence type="ECO:0000313" key="17">
    <source>
        <dbReference type="EMBL" id="MFC0049368.1"/>
    </source>
</evidence>
<keyword evidence="9 17" id="KW-0675">Receptor</keyword>
<dbReference type="RefSeq" id="WP_377245065.1">
    <property type="nucleotide sequence ID" value="NZ_JBHLXP010000003.1"/>
</dbReference>
<dbReference type="InterPro" id="IPR039426">
    <property type="entry name" value="TonB-dep_rcpt-like"/>
</dbReference>
<dbReference type="PANTHER" id="PTHR30069:SF29">
    <property type="entry name" value="HEMOGLOBIN AND HEMOGLOBIN-HAPTOGLOBIN-BINDING PROTEIN 1-RELATED"/>
    <property type="match status" value="1"/>
</dbReference>
<dbReference type="PROSITE" id="PS52016">
    <property type="entry name" value="TONB_DEPENDENT_REC_3"/>
    <property type="match status" value="1"/>
</dbReference>
<comment type="similarity">
    <text evidence="2">Belongs to the TonB-dependent receptor family. Hemoglobin/haptoglobin binding protein subfamily.</text>
</comment>
<evidence type="ECO:0000259" key="15">
    <source>
        <dbReference type="Pfam" id="PF00593"/>
    </source>
</evidence>
<dbReference type="CDD" id="cd01347">
    <property type="entry name" value="ligand_gated_channel"/>
    <property type="match status" value="1"/>
</dbReference>
<feature type="signal peptide" evidence="14">
    <location>
        <begin position="1"/>
        <end position="23"/>
    </location>
</feature>
<evidence type="ECO:0000256" key="5">
    <source>
        <dbReference type="ARBA" id="ARBA00022692"/>
    </source>
</evidence>
<sequence>MSPRYSLLMLALSPALFAPLARAADVTTAKTLEAVEVKATALNTSPQLAQKQLSSKDIETQQISNLSDLVRMVPGVNLTDIGRFGSSGFNIRGVEGDRVKIAVDGLALGETMDPDSHAPYEFFRSGLGGIDPDALKQVTILKGADAISAGSGALGGAVLFQTKDPADFLSASGDDGALKLKSQYSGNNSEWLQSLTAAARTGRLESLIVLTRRDAEESKSYDSHSSVTGPGTTSADPQSAQSQNLLLKLQYSLLPDHKIGYSLDSYQSDSTLQNLSRQDQTYLSRLGLDDSERDKHSLQYEYLAGLAWFDSMQLKFDHQNSRNHGLTRMTVTATCPQNISPCIREEDRDFRQKLTQWTAAFDKELSNDQLLQQWTYGLQAQNKTVSSVAIDRRYVGQTSTLATTEVDPAFVPVTDIRTRSVYARNNLSLTDTAWSLSLGARYDQLDYDPQLSATYQDKTGSVKAVDFGSASYQAQLHYQLDERSRLSLQAGRGFRAPTTEDMYLQTSTTTLQEAVSGNTVTLPTAQSNPALKPEHSLNLELAYQLTLENSAHQLSLFRDKYTDMIQSSQFTLNPTTVYQSCVRGVCSKQNGAVYSMPVNIDAAVVKGVELEGHWQADANWRLNWAATYQQGEEQNGEPLLSVMPWSAVLGIGYQLNDDVRLLLNNRYQAAKQTSDAWSYNSSGAQSAATPFLSNSALISDLALQWQLHDQLALTAGVFNLLNKEYYRWERLQYVTQSVGAVRGGVSGDGIRRYLESGRYGKISLTLSF</sequence>
<evidence type="ECO:0000256" key="6">
    <source>
        <dbReference type="ARBA" id="ARBA00022729"/>
    </source>
</evidence>
<keyword evidence="8 11" id="KW-0472">Membrane</keyword>
<evidence type="ECO:0000313" key="18">
    <source>
        <dbReference type="Proteomes" id="UP001589813"/>
    </source>
</evidence>
<dbReference type="Pfam" id="PF00593">
    <property type="entry name" value="TonB_dep_Rec_b-barrel"/>
    <property type="match status" value="1"/>
</dbReference>
<dbReference type="InterPro" id="IPR000531">
    <property type="entry name" value="Beta-barrel_TonB"/>
</dbReference>
<dbReference type="Pfam" id="PF07715">
    <property type="entry name" value="Plug"/>
    <property type="match status" value="1"/>
</dbReference>
<feature type="region of interest" description="Disordered" evidence="13">
    <location>
        <begin position="219"/>
        <end position="240"/>
    </location>
</feature>
<evidence type="ECO:0000256" key="11">
    <source>
        <dbReference type="PROSITE-ProRule" id="PRU01360"/>
    </source>
</evidence>
<dbReference type="PANTHER" id="PTHR30069">
    <property type="entry name" value="TONB-DEPENDENT OUTER MEMBRANE RECEPTOR"/>
    <property type="match status" value="1"/>
</dbReference>
<keyword evidence="6 14" id="KW-0732">Signal</keyword>
<evidence type="ECO:0000256" key="12">
    <source>
        <dbReference type="RuleBase" id="RU003357"/>
    </source>
</evidence>
<feature type="chain" id="PRO_5045297034" evidence="14">
    <location>
        <begin position="24"/>
        <end position="768"/>
    </location>
</feature>
<keyword evidence="4 11" id="KW-1134">Transmembrane beta strand</keyword>
<organism evidence="17 18">
    <name type="scientific">Rheinheimera tilapiae</name>
    <dbReference type="NCBI Taxonomy" id="875043"/>
    <lineage>
        <taxon>Bacteria</taxon>
        <taxon>Pseudomonadati</taxon>
        <taxon>Pseudomonadota</taxon>
        <taxon>Gammaproteobacteria</taxon>
        <taxon>Chromatiales</taxon>
        <taxon>Chromatiaceae</taxon>
        <taxon>Rheinheimera</taxon>
    </lineage>
</organism>
<dbReference type="InterPro" id="IPR036942">
    <property type="entry name" value="Beta-barrel_TonB_sf"/>
</dbReference>
<evidence type="ECO:0000256" key="1">
    <source>
        <dbReference type="ARBA" id="ARBA00004571"/>
    </source>
</evidence>
<keyword evidence="10 11" id="KW-0998">Cell outer membrane</keyword>
<feature type="compositionally biased region" description="Polar residues" evidence="13">
    <location>
        <begin position="223"/>
        <end position="240"/>
    </location>
</feature>
<evidence type="ECO:0000256" key="13">
    <source>
        <dbReference type="SAM" id="MobiDB-lite"/>
    </source>
</evidence>
<name>A0ABV6BER2_9GAMM</name>
<evidence type="ECO:0000256" key="9">
    <source>
        <dbReference type="ARBA" id="ARBA00023170"/>
    </source>
</evidence>
<dbReference type="SUPFAM" id="SSF56935">
    <property type="entry name" value="Porins"/>
    <property type="match status" value="1"/>
</dbReference>
<comment type="caution">
    <text evidence="17">The sequence shown here is derived from an EMBL/GenBank/DDBJ whole genome shotgun (WGS) entry which is preliminary data.</text>
</comment>
<keyword evidence="5 11" id="KW-0812">Transmembrane</keyword>
<feature type="domain" description="TonB-dependent receptor plug" evidence="16">
    <location>
        <begin position="52"/>
        <end position="157"/>
    </location>
</feature>
<keyword evidence="7 12" id="KW-0798">TonB box</keyword>
<reference evidence="17 18" key="1">
    <citation type="submission" date="2024-09" db="EMBL/GenBank/DDBJ databases">
        <authorList>
            <person name="Sun Q."/>
            <person name="Mori K."/>
        </authorList>
    </citation>
    <scope>NUCLEOTIDE SEQUENCE [LARGE SCALE GENOMIC DNA]</scope>
    <source>
        <strain evidence="17 18">KCTC 23315</strain>
    </source>
</reference>
<dbReference type="InterPro" id="IPR012910">
    <property type="entry name" value="Plug_dom"/>
</dbReference>
<dbReference type="Proteomes" id="UP001589813">
    <property type="component" value="Unassembled WGS sequence"/>
</dbReference>
<gene>
    <name evidence="17" type="ORF">ACFFJP_13815</name>
</gene>
<dbReference type="Gene3D" id="2.170.130.10">
    <property type="entry name" value="TonB-dependent receptor, plug domain"/>
    <property type="match status" value="1"/>
</dbReference>
<keyword evidence="18" id="KW-1185">Reference proteome</keyword>
<evidence type="ECO:0000256" key="2">
    <source>
        <dbReference type="ARBA" id="ARBA00008143"/>
    </source>
</evidence>
<evidence type="ECO:0000256" key="7">
    <source>
        <dbReference type="ARBA" id="ARBA00023077"/>
    </source>
</evidence>
<dbReference type="InterPro" id="IPR010949">
    <property type="entry name" value="TonB_Hb/transfer/lactofer_rcpt"/>
</dbReference>
<keyword evidence="3 11" id="KW-0813">Transport</keyword>
<dbReference type="InterPro" id="IPR037066">
    <property type="entry name" value="Plug_dom_sf"/>
</dbReference>
<evidence type="ECO:0000259" key="16">
    <source>
        <dbReference type="Pfam" id="PF07715"/>
    </source>
</evidence>
<evidence type="ECO:0000256" key="4">
    <source>
        <dbReference type="ARBA" id="ARBA00022452"/>
    </source>
</evidence>
<evidence type="ECO:0000256" key="14">
    <source>
        <dbReference type="SAM" id="SignalP"/>
    </source>
</evidence>
<dbReference type="EMBL" id="JBHLXP010000003">
    <property type="protein sequence ID" value="MFC0049368.1"/>
    <property type="molecule type" value="Genomic_DNA"/>
</dbReference>
<evidence type="ECO:0000256" key="8">
    <source>
        <dbReference type="ARBA" id="ARBA00023136"/>
    </source>
</evidence>
<protein>
    <submittedName>
        <fullName evidence="17">TonB-dependent hemoglobin/transferrin/lactoferrin family receptor</fullName>
    </submittedName>
</protein>
<feature type="domain" description="TonB-dependent receptor-like beta-barrel" evidence="15">
    <location>
        <begin position="255"/>
        <end position="720"/>
    </location>
</feature>
<proteinExistence type="inferred from homology"/>